<evidence type="ECO:0000313" key="3">
    <source>
        <dbReference type="Proteomes" id="UP000216533"/>
    </source>
</evidence>
<evidence type="ECO:0000313" key="2">
    <source>
        <dbReference type="EMBL" id="OYN84549.1"/>
    </source>
</evidence>
<gene>
    <name evidence="2" type="ORF">CGZ92_11950</name>
</gene>
<comment type="caution">
    <text evidence="2">The sequence shown here is derived from an EMBL/GenBank/DDBJ whole genome shotgun (WGS) entry which is preliminary data.</text>
</comment>
<name>A0A255DYY2_9ACTN</name>
<dbReference type="RefSeq" id="WP_094451614.1">
    <property type="nucleotide sequence ID" value="NZ_NMVI01000027.1"/>
</dbReference>
<feature type="region of interest" description="Disordered" evidence="1">
    <location>
        <begin position="401"/>
        <end position="421"/>
    </location>
</feature>
<evidence type="ECO:0000256" key="1">
    <source>
        <dbReference type="SAM" id="MobiDB-lite"/>
    </source>
</evidence>
<feature type="compositionally biased region" description="Low complexity" evidence="1">
    <location>
        <begin position="401"/>
        <end position="415"/>
    </location>
</feature>
<dbReference type="Proteomes" id="UP000216533">
    <property type="component" value="Unassembled WGS sequence"/>
</dbReference>
<dbReference type="EMBL" id="NMVI01000027">
    <property type="protein sequence ID" value="OYN84549.1"/>
    <property type="molecule type" value="Genomic_DNA"/>
</dbReference>
<proteinExistence type="predicted"/>
<reference evidence="2 3" key="1">
    <citation type="submission" date="2017-07" db="EMBL/GenBank/DDBJ databases">
        <title>Draft whole genome sequences of clinical Proprionibacteriaceae strains.</title>
        <authorList>
            <person name="Bernier A.-M."/>
            <person name="Bernard K."/>
            <person name="Domingo M.-C."/>
        </authorList>
    </citation>
    <scope>NUCLEOTIDE SEQUENCE [LARGE SCALE GENOMIC DNA]</scope>
    <source>
        <strain evidence="2 3">NML 160184</strain>
    </source>
</reference>
<sequence length="720" mass="78743">MTEPDAAAYENLTPLGRSVADRLAGWLESMERYVTIDPADASRCWYGSGYPGWGIQSQFAYLSAAATLGRYGATPEVREHARERALTVLRYALNSHRTGAQVTADGRRWPSTWISNLGPERAGFAIALLADDLSQADRDRLREVRVAEATWLLEEHVRGPLAGIQAGKWGDSGKNWPESNIWNGAHLWRTASAYPDEPRAEEFRSRAVEFLLNGVSVEADATSQAVVDGVRVADVHRGANFFDSYSLDHHSYLNAGYMVICASNVAMAHFDFAEQGWAAPESLGWHQAELWQAIKPMIAPDGRLVRIGGDSRVRYAYCQEYLLHSLVYADRVHGDAEAPALAQGLIGLGMREQDQGGDGSFYGRRLRGLAERQPYYYTRLEADRAVSWAWWLRRAGATALSQTPTSQTPTSGAGSDESQRPSIWVRSGETLSWHDQEHGFAVVRGPRRFASAAWHAESLSQTLVLPTDRSDLAEWSMNLAPVLQWEGAGAAKSTTESARANRRLADFSVQTIEGGFVTSARVAEGLDLRIQEGWGSAADQPAAMTTMVVVALPDDATVVGLQLCRAGNYHVPLLSAYGLNLQIPDDVHTPDRTVVEVPCSTGAGVLIDDVLDVRVSGTLERVQVSTDQDPALRSIGVDQFRADQRRGAFFVAPGSVILDTAWAIRVTAPGEPPLQFERHRTGDHGQELRVRSGGEDYLVTLDTSGEMPQVEITTDSGAIS</sequence>
<organism evidence="2 3">
    <name type="scientific">Parenemella sanctibonifatiensis</name>
    <dbReference type="NCBI Taxonomy" id="2016505"/>
    <lineage>
        <taxon>Bacteria</taxon>
        <taxon>Bacillati</taxon>
        <taxon>Actinomycetota</taxon>
        <taxon>Actinomycetes</taxon>
        <taxon>Propionibacteriales</taxon>
        <taxon>Propionibacteriaceae</taxon>
        <taxon>Parenemella</taxon>
    </lineage>
</organism>
<dbReference type="AlphaFoldDB" id="A0A255DYY2"/>
<protein>
    <submittedName>
        <fullName evidence="2">Uncharacterized protein</fullName>
    </submittedName>
</protein>
<accession>A0A255DYY2</accession>